<evidence type="ECO:0000313" key="3">
    <source>
        <dbReference type="Proteomes" id="UP000010797"/>
    </source>
</evidence>
<dbReference type="EMBL" id="CP003344">
    <property type="protein sequence ID" value="AGA69781.1"/>
    <property type="molecule type" value="Genomic_DNA"/>
</dbReference>
<dbReference type="eggNOG" id="COG3815">
    <property type="taxonomic scope" value="Bacteria"/>
</dbReference>
<reference evidence="3" key="1">
    <citation type="submission" date="2012-02" db="EMBL/GenBank/DDBJ databases">
        <title>Complete sequence of Desulfitobacterium dichloroeliminans LMG P-21439.</title>
        <authorList>
            <person name="Lucas S."/>
            <person name="Han J."/>
            <person name="Lapidus A."/>
            <person name="Cheng J.-F."/>
            <person name="Goodwin L."/>
            <person name="Pitluck S."/>
            <person name="Peters L."/>
            <person name="Ovchinnikova G."/>
            <person name="Teshima H."/>
            <person name="Detter J.C."/>
            <person name="Han C."/>
            <person name="Tapia R."/>
            <person name="Land M."/>
            <person name="Hauser L."/>
            <person name="Kyrpides N."/>
            <person name="Ivanova N."/>
            <person name="Pagani I."/>
            <person name="Kruse T."/>
            <person name="de Vos W.M."/>
            <person name="Boon N."/>
            <person name="Smidt H."/>
            <person name="Woyke T."/>
        </authorList>
    </citation>
    <scope>NUCLEOTIDE SEQUENCE [LARGE SCALE GENOMIC DNA]</scope>
    <source>
        <strain evidence="3">LMG P-21439 / DCA1</strain>
    </source>
</reference>
<feature type="transmembrane region" description="Helical" evidence="1">
    <location>
        <begin position="30"/>
        <end position="48"/>
    </location>
</feature>
<dbReference type="AlphaFoldDB" id="L0FAU5"/>
<sequence length="119" mass="13376">MRVGKALNYLFLCHQLPERSFFFRGHQFPICARCTGILFGYIIGGLIALKYHHIPFVVLILLLAPLGIDGGAQYLGFWKSTNRRRLFTGIAAGIAADFLLAKILLIGINHGKLLYHYVM</sequence>
<keyword evidence="1" id="KW-0812">Transmembrane</keyword>
<dbReference type="Pfam" id="PF09858">
    <property type="entry name" value="DUF2085"/>
    <property type="match status" value="1"/>
</dbReference>
<evidence type="ECO:0000313" key="2">
    <source>
        <dbReference type="EMBL" id="AGA69781.1"/>
    </source>
</evidence>
<accession>L0FAU5</accession>
<protein>
    <submittedName>
        <fullName evidence="2">Putative membrane protein</fullName>
    </submittedName>
</protein>
<feature type="transmembrane region" description="Helical" evidence="1">
    <location>
        <begin position="54"/>
        <end position="75"/>
    </location>
</feature>
<dbReference type="RefSeq" id="WP_015262754.1">
    <property type="nucleotide sequence ID" value="NC_019903.1"/>
</dbReference>
<keyword evidence="3" id="KW-1185">Reference proteome</keyword>
<gene>
    <name evidence="2" type="ordered locus">Desdi_2357</name>
</gene>
<dbReference type="Proteomes" id="UP000010797">
    <property type="component" value="Chromosome"/>
</dbReference>
<dbReference type="InterPro" id="IPR019206">
    <property type="entry name" value="DUF2085_TM"/>
</dbReference>
<dbReference type="STRING" id="871963.Desdi_2357"/>
<evidence type="ECO:0000256" key="1">
    <source>
        <dbReference type="SAM" id="Phobius"/>
    </source>
</evidence>
<keyword evidence="1" id="KW-1133">Transmembrane helix</keyword>
<keyword evidence="1" id="KW-0472">Membrane</keyword>
<dbReference type="KEGG" id="ddl:Desdi_2357"/>
<name>L0FAU5_DESDL</name>
<proteinExistence type="predicted"/>
<dbReference type="HOGENOM" id="CLU_154418_1_0_9"/>
<feature type="transmembrane region" description="Helical" evidence="1">
    <location>
        <begin position="87"/>
        <end position="108"/>
    </location>
</feature>
<organism evidence="2 3">
    <name type="scientific">Desulfitobacterium dichloroeliminans (strain LMG P-21439 / DCA1)</name>
    <dbReference type="NCBI Taxonomy" id="871963"/>
    <lineage>
        <taxon>Bacteria</taxon>
        <taxon>Bacillati</taxon>
        <taxon>Bacillota</taxon>
        <taxon>Clostridia</taxon>
        <taxon>Eubacteriales</taxon>
        <taxon>Desulfitobacteriaceae</taxon>
        <taxon>Desulfitobacterium</taxon>
    </lineage>
</organism>